<evidence type="ECO:0000313" key="2">
    <source>
        <dbReference type="Proteomes" id="UP000007485"/>
    </source>
</evidence>
<dbReference type="OrthoDB" id="25762at2157"/>
<name>F0QYJ1_VULM7</name>
<dbReference type="InterPro" id="IPR027434">
    <property type="entry name" value="Homing_endonucl"/>
</dbReference>
<dbReference type="SUPFAM" id="SSF55608">
    <property type="entry name" value="Homing endonucleases"/>
    <property type="match status" value="1"/>
</dbReference>
<organism evidence="1 2">
    <name type="scientific">Vulcanisaeta moutnovskia (strain 768-28)</name>
    <dbReference type="NCBI Taxonomy" id="985053"/>
    <lineage>
        <taxon>Archaea</taxon>
        <taxon>Thermoproteota</taxon>
        <taxon>Thermoprotei</taxon>
        <taxon>Thermoproteales</taxon>
        <taxon>Thermoproteaceae</taxon>
        <taxon>Vulcanisaeta</taxon>
    </lineage>
</organism>
<reference evidence="1 2" key="1">
    <citation type="journal article" date="2011" name="J. Bacteriol.">
        <title>Complete genome sequence of 'Vulcanisaeta moutnovskia' strain 768-28, a novel member of the hyperthermophilic crenarchaeal genus vulcanisaeta.</title>
        <authorList>
            <person name="Gumerov V.M."/>
            <person name="Mardanov A.V."/>
            <person name="Beletsky A.V."/>
            <person name="Prokofeva M.I."/>
            <person name="Bonch-Osmolovskaya E.A."/>
            <person name="Ravin N.V."/>
            <person name="Skryabin K.G."/>
        </authorList>
    </citation>
    <scope>NUCLEOTIDE SEQUENCE [LARGE SCALE GENOMIC DNA]</scope>
    <source>
        <strain evidence="1 2">768-28</strain>
    </source>
</reference>
<dbReference type="Proteomes" id="UP000007485">
    <property type="component" value="Chromosome"/>
</dbReference>
<dbReference type="KEGG" id="vmo:VMUT_1219"/>
<dbReference type="RefSeq" id="WP_013604586.1">
    <property type="nucleotide sequence ID" value="NC_015151.1"/>
</dbReference>
<dbReference type="HOGENOM" id="CLU_1465196_0_0_2"/>
<dbReference type="AlphaFoldDB" id="F0QYJ1"/>
<sequence length="184" mass="21153">MDAYLVGAFINECSVRWRSIEGFSDAVDYTKSLEPGITVINNTINATSKLCDEINRILQKPIRLLMFLNINDWVKLMRGLYDFYGELIDPEPELDIPNFVLSIKIPSKSFGTTLRIVLKLLGINSNVFPSSDSKLYLVIHDRDSIARFIKTIKPYLNPELNIVLRNKWNKHYADFGEPIIITKE</sequence>
<proteinExistence type="predicted"/>
<gene>
    <name evidence="1" type="ordered locus">VMUT_1219</name>
</gene>
<dbReference type="EMBL" id="CP002529">
    <property type="protein sequence ID" value="ADY01424.1"/>
    <property type="molecule type" value="Genomic_DNA"/>
</dbReference>
<protein>
    <recommendedName>
        <fullName evidence="3">DOD-type homing endonuclease domain-containing protein</fullName>
    </recommendedName>
</protein>
<evidence type="ECO:0008006" key="3">
    <source>
        <dbReference type="Google" id="ProtNLM"/>
    </source>
</evidence>
<keyword evidence="2" id="KW-1185">Reference proteome</keyword>
<dbReference type="GeneID" id="10288871"/>
<evidence type="ECO:0000313" key="1">
    <source>
        <dbReference type="EMBL" id="ADY01424.1"/>
    </source>
</evidence>
<accession>F0QYJ1</accession>
<dbReference type="eggNOG" id="arCOG05594">
    <property type="taxonomic scope" value="Archaea"/>
</dbReference>